<dbReference type="Proteomes" id="UP000604481">
    <property type="component" value="Unassembled WGS sequence"/>
</dbReference>
<name>A0A8J7FL47_9NEIS</name>
<dbReference type="EMBL" id="JADFUA010000005">
    <property type="protein sequence ID" value="MBE9609807.1"/>
    <property type="molecule type" value="Genomic_DNA"/>
</dbReference>
<dbReference type="RefSeq" id="WP_194116328.1">
    <property type="nucleotide sequence ID" value="NZ_JADFUA010000005.1"/>
</dbReference>
<organism evidence="1 2">
    <name type="scientific">Chitinilyticum piscinae</name>
    <dbReference type="NCBI Taxonomy" id="2866724"/>
    <lineage>
        <taxon>Bacteria</taxon>
        <taxon>Pseudomonadati</taxon>
        <taxon>Pseudomonadota</taxon>
        <taxon>Betaproteobacteria</taxon>
        <taxon>Neisseriales</taxon>
        <taxon>Chitinibacteraceae</taxon>
        <taxon>Chitinilyticum</taxon>
    </lineage>
</organism>
<evidence type="ECO:0000313" key="2">
    <source>
        <dbReference type="Proteomes" id="UP000604481"/>
    </source>
</evidence>
<protein>
    <submittedName>
        <fullName evidence="1">Uncharacterized protein</fullName>
    </submittedName>
</protein>
<reference evidence="1 2" key="1">
    <citation type="submission" date="2020-10" db="EMBL/GenBank/DDBJ databases">
        <title>The genome sequence of Chitinilyticum litopenaei 4Y14.</title>
        <authorList>
            <person name="Liu Y."/>
        </authorList>
    </citation>
    <scope>NUCLEOTIDE SEQUENCE [LARGE SCALE GENOMIC DNA]</scope>
    <source>
        <strain evidence="1 2">4Y14</strain>
    </source>
</reference>
<evidence type="ECO:0000313" key="1">
    <source>
        <dbReference type="EMBL" id="MBE9609807.1"/>
    </source>
</evidence>
<gene>
    <name evidence="1" type="ORF">INR99_10635</name>
</gene>
<dbReference type="AlphaFoldDB" id="A0A8J7FL47"/>
<accession>A0A8J7FL47</accession>
<keyword evidence="2" id="KW-1185">Reference proteome</keyword>
<comment type="caution">
    <text evidence="1">The sequence shown here is derived from an EMBL/GenBank/DDBJ whole genome shotgun (WGS) entry which is preliminary data.</text>
</comment>
<proteinExistence type="predicted"/>
<sequence length="575" mass="65300">MLDRLSSLFAKEKTPLASLKALHPWLKKIELLDPSSRCGKVHDVVSDFLVTSGATSKDALDALMELDDFAQEAYEALCYQYISNPRMPKELEQKLWKEIVHYARDMAEIYQRFIQADFGEALSAQLEPVMPVIWARSLHYLGIEAKWHYFRFEKAPTKLWTLAHQLYRLSEISGADSNPFKLYQTTSVHVTSCADEYLQLLLLNSVANNNLTVRQLHTVDLWLEQWSKLLQLARKYQADVHHLCVNLQDPSGLQKISATEGVETLRYLSLHELTHGVAEIIQKLEAGTSPASLGLGPDARGPGTLELLKHLEVFWTMHMRNSQIQRSERVKVSKSADVLYGLDKVCRHVRADNEKYSRQPAETKSQVDYDEIMDMRLYGFVSTRTRNRPASGMAAAAAPQTLQSKLPEWSTWLVENESDGGFGAHLRLSECEWIRPGLLLGVRFDTDANWQIGIVRRLQRTSDDEVYAGVQRLSSTPVAVSLYSDTLDRLEHITVDEIGYTGHIDLKNVRTAMYIPHQIDGANVNTLLMHSADYAAERIYKVQARDKVFSVSLGSLLEKGTDWIWVSVNVLRQES</sequence>